<organism evidence="8 9">
    <name type="scientific">Aspergillus pseudoustus</name>
    <dbReference type="NCBI Taxonomy" id="1810923"/>
    <lineage>
        <taxon>Eukaryota</taxon>
        <taxon>Fungi</taxon>
        <taxon>Dikarya</taxon>
        <taxon>Ascomycota</taxon>
        <taxon>Pezizomycotina</taxon>
        <taxon>Eurotiomycetes</taxon>
        <taxon>Eurotiomycetidae</taxon>
        <taxon>Eurotiales</taxon>
        <taxon>Aspergillaceae</taxon>
        <taxon>Aspergillus</taxon>
        <taxon>Aspergillus subgen. Nidulantes</taxon>
    </lineage>
</organism>
<comment type="cofactor">
    <cofactor evidence="1">
        <name>heme</name>
        <dbReference type="ChEBI" id="CHEBI:30413"/>
    </cofactor>
</comment>
<dbReference type="PANTHER" id="PTHR24287:SF1">
    <property type="entry name" value="P450, PUTATIVE (EUROFUNG)-RELATED"/>
    <property type="match status" value="1"/>
</dbReference>
<evidence type="ECO:0000313" key="8">
    <source>
        <dbReference type="EMBL" id="KAL2832345.1"/>
    </source>
</evidence>
<dbReference type="InterPro" id="IPR036396">
    <property type="entry name" value="Cyt_P450_sf"/>
</dbReference>
<dbReference type="InterPro" id="IPR001128">
    <property type="entry name" value="Cyt_P450"/>
</dbReference>
<sequence>MVLLTPRFIFLLSFFTLTVVYRLLAYQLPKLRSDNKIIVANGCLLPRKWSSARPLGLDLLVRAYQYDGRQQILISSMPLLKSGTTFEQSLLFNRIIGTVKPRNIEALLSTQFTVKNFKQIKTAVEDLVSNIPENKTVDIQPLFFRLTFKTTLFLLGYLAKRGRLGNLYWLLGGNEFRRACMICHGFIGSAVHDALDRSAALKKPDVGEGTEPYVSIDAIIEETQNPKVLKDQCLNILLAGRETTACCLTWMLRPLVQHPHVLSKLRAEIKDIVGGGPRAPVPTIVEVKRLRYLSLVLKKGKQTYLLHIRRTTTLPTGGGPDGTSPVLVRKGKEFALLEAKHAIVRLLQTFEFIEAVSEGLYKPVGEEGQVLTLVVSSAEGVRSG</sequence>
<keyword evidence="5" id="KW-0560">Oxidoreductase</keyword>
<dbReference type="PANTHER" id="PTHR24287">
    <property type="entry name" value="P450, PUTATIVE (EUROFUNG)-RELATED"/>
    <property type="match status" value="1"/>
</dbReference>
<comment type="caution">
    <text evidence="8">The sequence shown here is derived from an EMBL/GenBank/DDBJ whole genome shotgun (WGS) entry which is preliminary data.</text>
</comment>
<dbReference type="InterPro" id="IPR047146">
    <property type="entry name" value="Cyt_P450_E_CYP52_fungi"/>
</dbReference>
<dbReference type="EMBL" id="JBFXLU010000261">
    <property type="protein sequence ID" value="KAL2832345.1"/>
    <property type="molecule type" value="Genomic_DNA"/>
</dbReference>
<evidence type="ECO:0000256" key="3">
    <source>
        <dbReference type="ARBA" id="ARBA00022617"/>
    </source>
</evidence>
<gene>
    <name evidence="8" type="ORF">BJY01DRAFT_239780</name>
</gene>
<evidence type="ECO:0000256" key="2">
    <source>
        <dbReference type="ARBA" id="ARBA00010617"/>
    </source>
</evidence>
<dbReference type="Proteomes" id="UP001610446">
    <property type="component" value="Unassembled WGS sequence"/>
</dbReference>
<dbReference type="PRINTS" id="PR00463">
    <property type="entry name" value="EP450I"/>
</dbReference>
<dbReference type="InterPro" id="IPR002401">
    <property type="entry name" value="Cyt_P450_E_grp-I"/>
</dbReference>
<keyword evidence="7" id="KW-0503">Monooxygenase</keyword>
<protein>
    <submittedName>
        <fullName evidence="8">Cytochrome P450</fullName>
    </submittedName>
</protein>
<evidence type="ECO:0000256" key="6">
    <source>
        <dbReference type="ARBA" id="ARBA00023004"/>
    </source>
</evidence>
<reference evidence="8 9" key="1">
    <citation type="submission" date="2024-07" db="EMBL/GenBank/DDBJ databases">
        <title>Section-level genome sequencing and comparative genomics of Aspergillus sections Usti and Cavernicolus.</title>
        <authorList>
            <consortium name="Lawrence Berkeley National Laboratory"/>
            <person name="Nybo J.L."/>
            <person name="Vesth T.C."/>
            <person name="Theobald S."/>
            <person name="Frisvad J.C."/>
            <person name="Larsen T.O."/>
            <person name="Kjaerboelling I."/>
            <person name="Rothschild-Mancinelli K."/>
            <person name="Lyhne E.K."/>
            <person name="Kogle M.E."/>
            <person name="Barry K."/>
            <person name="Clum A."/>
            <person name="Na H."/>
            <person name="Ledsgaard L."/>
            <person name="Lin J."/>
            <person name="Lipzen A."/>
            <person name="Kuo A."/>
            <person name="Riley R."/>
            <person name="Mondo S."/>
            <person name="Labutti K."/>
            <person name="Haridas S."/>
            <person name="Pangalinan J."/>
            <person name="Salamov A.A."/>
            <person name="Simmons B.A."/>
            <person name="Magnuson J.K."/>
            <person name="Chen J."/>
            <person name="Drula E."/>
            <person name="Henrissat B."/>
            <person name="Wiebenga A."/>
            <person name="Lubbers R.J."/>
            <person name="Gomes A.C."/>
            <person name="Makela M.R."/>
            <person name="Stajich J."/>
            <person name="Grigoriev I.V."/>
            <person name="Mortensen U.H."/>
            <person name="De Vries R.P."/>
            <person name="Baker S.E."/>
            <person name="Andersen M.R."/>
        </authorList>
    </citation>
    <scope>NUCLEOTIDE SEQUENCE [LARGE SCALE GENOMIC DNA]</scope>
    <source>
        <strain evidence="8 9">CBS 123904</strain>
    </source>
</reference>
<evidence type="ECO:0000256" key="1">
    <source>
        <dbReference type="ARBA" id="ARBA00001971"/>
    </source>
</evidence>
<comment type="similarity">
    <text evidence="2">Belongs to the cytochrome P450 family.</text>
</comment>
<evidence type="ECO:0000256" key="7">
    <source>
        <dbReference type="ARBA" id="ARBA00023033"/>
    </source>
</evidence>
<keyword evidence="6" id="KW-0408">Iron</keyword>
<name>A0ABR4IX45_9EURO</name>
<evidence type="ECO:0000256" key="5">
    <source>
        <dbReference type="ARBA" id="ARBA00023002"/>
    </source>
</evidence>
<dbReference type="Pfam" id="PF00067">
    <property type="entry name" value="p450"/>
    <property type="match status" value="1"/>
</dbReference>
<keyword evidence="9" id="KW-1185">Reference proteome</keyword>
<dbReference type="Gene3D" id="1.10.630.10">
    <property type="entry name" value="Cytochrome P450"/>
    <property type="match status" value="1"/>
</dbReference>
<evidence type="ECO:0000256" key="4">
    <source>
        <dbReference type="ARBA" id="ARBA00022723"/>
    </source>
</evidence>
<keyword evidence="3" id="KW-0349">Heme</keyword>
<evidence type="ECO:0000313" key="9">
    <source>
        <dbReference type="Proteomes" id="UP001610446"/>
    </source>
</evidence>
<keyword evidence="4" id="KW-0479">Metal-binding</keyword>
<proteinExistence type="inferred from homology"/>
<dbReference type="SUPFAM" id="SSF48264">
    <property type="entry name" value="Cytochrome P450"/>
    <property type="match status" value="1"/>
</dbReference>
<accession>A0ABR4IX45</accession>